<gene>
    <name evidence="3" type="ORF">TSPGSL018_26394</name>
</gene>
<organism evidence="3">
    <name type="scientific">Tetraselmis sp. GSL018</name>
    <dbReference type="NCBI Taxonomy" id="582737"/>
    <lineage>
        <taxon>Eukaryota</taxon>
        <taxon>Viridiplantae</taxon>
        <taxon>Chlorophyta</taxon>
        <taxon>core chlorophytes</taxon>
        <taxon>Chlorodendrophyceae</taxon>
        <taxon>Chlorodendrales</taxon>
        <taxon>Chlorodendraceae</taxon>
        <taxon>Tetraselmis</taxon>
    </lineage>
</organism>
<evidence type="ECO:0000256" key="1">
    <source>
        <dbReference type="SAM" id="MobiDB-lite"/>
    </source>
</evidence>
<keyword evidence="2" id="KW-1133">Transmembrane helix</keyword>
<feature type="transmembrane region" description="Helical" evidence="2">
    <location>
        <begin position="260"/>
        <end position="285"/>
    </location>
</feature>
<keyword evidence="2" id="KW-0472">Membrane</keyword>
<evidence type="ECO:0000256" key="2">
    <source>
        <dbReference type="SAM" id="Phobius"/>
    </source>
</evidence>
<name>A0A061RUN7_9CHLO</name>
<feature type="compositionally biased region" description="Pro residues" evidence="1">
    <location>
        <begin position="213"/>
        <end position="248"/>
    </location>
</feature>
<reference evidence="3" key="1">
    <citation type="submission" date="2014-05" db="EMBL/GenBank/DDBJ databases">
        <title>The transcriptome of the halophilic microalga Tetraselmis sp. GSL018 isolated from the Great Salt Lake, Utah.</title>
        <authorList>
            <person name="Jinkerson R.E."/>
            <person name="D'Adamo S."/>
            <person name="Posewitz M.C."/>
        </authorList>
    </citation>
    <scope>NUCLEOTIDE SEQUENCE</scope>
    <source>
        <strain evidence="3">GSL018</strain>
    </source>
</reference>
<dbReference type="AlphaFoldDB" id="A0A061RUN7"/>
<feature type="region of interest" description="Disordered" evidence="1">
    <location>
        <begin position="211"/>
        <end position="258"/>
    </location>
</feature>
<sequence length="309" mass="32104">MQQFRLQVWDTGPVEASGTYNLLTVGECDTALLFDMGDGRFLFSFAGLWTVAPELCDRSSAEVQRELLADILEWAQEEGSRHLLGGGGGSDPDGKDANLTCASDDAAAGTCAGRPSISRAGTTGASEADISRAKDLYQHLDPQNCTTNRIYGAATGMYTFQLNGIWTVAPAPCDDSASLLTTSGAEIGSESWRDESDAFVNVTISGIVYAENTPPPAPAPPNGTPPLPPPDGTPPPPPLNGTPPPPGDAPEDGGGSNTPVGLIVGASVAGFVVICAVGIGAFLFVRRRAIRRVRPSNESEAEGLDTSED</sequence>
<keyword evidence="2" id="KW-0812">Transmembrane</keyword>
<dbReference type="EMBL" id="GBEZ01011512">
    <property type="protein sequence ID" value="JAC74281.1"/>
    <property type="molecule type" value="Transcribed_RNA"/>
</dbReference>
<protein>
    <submittedName>
        <fullName evidence="3">Uncharacterized protein</fullName>
    </submittedName>
</protein>
<evidence type="ECO:0000313" key="3">
    <source>
        <dbReference type="EMBL" id="JAC74281.1"/>
    </source>
</evidence>
<accession>A0A061RUN7</accession>
<proteinExistence type="predicted"/>